<protein>
    <submittedName>
        <fullName evidence="1">Uncharacterized protein</fullName>
    </submittedName>
</protein>
<name>A0ACC1R4Y1_9HYPO</name>
<comment type="caution">
    <text evidence="1">The sequence shown here is derived from an EMBL/GenBank/DDBJ whole genome shotgun (WGS) entry which is preliminary data.</text>
</comment>
<gene>
    <name evidence="1" type="ORF">NLG97_g998</name>
</gene>
<reference evidence="1" key="1">
    <citation type="submission" date="2022-07" db="EMBL/GenBank/DDBJ databases">
        <title>Genome Sequence of Lecanicillium saksenae.</title>
        <authorList>
            <person name="Buettner E."/>
        </authorList>
    </citation>
    <scope>NUCLEOTIDE SEQUENCE</scope>
    <source>
        <strain evidence="1">VT-O1</strain>
    </source>
</reference>
<organism evidence="1 2">
    <name type="scientific">Lecanicillium saksenae</name>
    <dbReference type="NCBI Taxonomy" id="468837"/>
    <lineage>
        <taxon>Eukaryota</taxon>
        <taxon>Fungi</taxon>
        <taxon>Dikarya</taxon>
        <taxon>Ascomycota</taxon>
        <taxon>Pezizomycotina</taxon>
        <taxon>Sordariomycetes</taxon>
        <taxon>Hypocreomycetidae</taxon>
        <taxon>Hypocreales</taxon>
        <taxon>Cordycipitaceae</taxon>
        <taxon>Lecanicillium</taxon>
    </lineage>
</organism>
<sequence>MSYAERDQLADDLITALKKVRAIPTKTGHVYCGPDGGKLHDAQVGYEPCGPFETEDELHRSMTGGSLKFIKESRPKAFVRPHPSVFTYADLCLGNIMVDAGKFCGLIDWERSGFHPDYWENCQAVRGAFDQFETVPMWQRVWGDRFKAEVEMATWWMNSCPFGAPRMEVPNDDGASNIEELPDDEKVEQ</sequence>
<dbReference type="EMBL" id="JANAKD010000043">
    <property type="protein sequence ID" value="KAJ3498590.1"/>
    <property type="molecule type" value="Genomic_DNA"/>
</dbReference>
<evidence type="ECO:0000313" key="1">
    <source>
        <dbReference type="EMBL" id="KAJ3498590.1"/>
    </source>
</evidence>
<proteinExistence type="predicted"/>
<evidence type="ECO:0000313" key="2">
    <source>
        <dbReference type="Proteomes" id="UP001148737"/>
    </source>
</evidence>
<keyword evidence="2" id="KW-1185">Reference proteome</keyword>
<accession>A0ACC1R4Y1</accession>
<dbReference type="Proteomes" id="UP001148737">
    <property type="component" value="Unassembled WGS sequence"/>
</dbReference>